<dbReference type="AlphaFoldDB" id="Q1K2Z4"/>
<dbReference type="InterPro" id="IPR029787">
    <property type="entry name" value="Nucleotide_cyclase"/>
</dbReference>
<dbReference type="SUPFAM" id="SSF55073">
    <property type="entry name" value="Nucleotide cyclase"/>
    <property type="match status" value="1"/>
</dbReference>
<dbReference type="Proteomes" id="UP000005695">
    <property type="component" value="Unassembled WGS sequence"/>
</dbReference>
<organism evidence="2 3">
    <name type="scientific">Desulfuromonas acetoxidans (strain DSM 684 / 11070)</name>
    <dbReference type="NCBI Taxonomy" id="281689"/>
    <lineage>
        <taxon>Bacteria</taxon>
        <taxon>Pseudomonadati</taxon>
        <taxon>Thermodesulfobacteriota</taxon>
        <taxon>Desulfuromonadia</taxon>
        <taxon>Desulfuromonadales</taxon>
        <taxon>Desulfuromonadaceae</taxon>
        <taxon>Desulfuromonas</taxon>
    </lineage>
</organism>
<keyword evidence="3" id="KW-1185">Reference proteome</keyword>
<comment type="caution">
    <text evidence="2">The sequence shown here is derived from an EMBL/GenBank/DDBJ whole genome shotgun (WGS) entry which is preliminary data.</text>
</comment>
<dbReference type="PROSITE" id="PS50125">
    <property type="entry name" value="GUANYLATE_CYCLASE_2"/>
    <property type="match status" value="1"/>
</dbReference>
<sequence length="241" mass="27127">MEAGFRSFDYQRSIERIDEILNSSDSLYEDKEEIPSRGLLTFNNGYYVKCSALFVDMRGSKELNSGKHTRPVLAKIFKTYISELVALLKDHSGVSEVYIEGDCVWGIYNTTKKKDIDNLFSVAARVSSLVDILNIKYRKKNYSEISVGVGLDYGSSFLIKAGHKGTGVNEVVWLGELVGRAAQLCSYGNQSSGDKEIMVSNAFYLNLNNHNKGLLEKNEFRNCYHGNVINKTMDKWVKDNG</sequence>
<reference evidence="2" key="2">
    <citation type="submission" date="2006-05" db="EMBL/GenBank/DDBJ databases">
        <title>Sequencing of the draft genome and assembly of Desulfuromonas acetoxidans DSM 684.</title>
        <authorList>
            <consortium name="US DOE Joint Genome Institute (JGI-PGF)"/>
            <person name="Copeland A."/>
            <person name="Lucas S."/>
            <person name="Lapidus A."/>
            <person name="Barry K."/>
            <person name="Detter J.C."/>
            <person name="Glavina del Rio T."/>
            <person name="Hammon N."/>
            <person name="Israni S."/>
            <person name="Dalin E."/>
            <person name="Tice H."/>
            <person name="Bruce D."/>
            <person name="Pitluck S."/>
            <person name="Richardson P."/>
        </authorList>
    </citation>
    <scope>NUCLEOTIDE SEQUENCE [LARGE SCALE GENOMIC DNA]</scope>
    <source>
        <strain evidence="2">DSM 684</strain>
    </source>
</reference>
<dbReference type="RefSeq" id="WP_005998149.1">
    <property type="nucleotide sequence ID" value="NZ_AAEW02000003.1"/>
</dbReference>
<dbReference type="EMBL" id="AAEW02000003">
    <property type="protein sequence ID" value="EAT16737.1"/>
    <property type="molecule type" value="Genomic_DNA"/>
</dbReference>
<dbReference type="InterPro" id="IPR001054">
    <property type="entry name" value="A/G_cyclase"/>
</dbReference>
<dbReference type="OrthoDB" id="8776790at2"/>
<protein>
    <recommendedName>
        <fullName evidence="1">Guanylate cyclase domain-containing protein</fullName>
    </recommendedName>
</protein>
<dbReference type="GO" id="GO:0035556">
    <property type="term" value="P:intracellular signal transduction"/>
    <property type="evidence" value="ECO:0007669"/>
    <property type="project" value="InterPro"/>
</dbReference>
<gene>
    <name evidence="2" type="ORF">Dace_1989</name>
</gene>
<name>Q1K2Z4_DESA6</name>
<evidence type="ECO:0000313" key="3">
    <source>
        <dbReference type="Proteomes" id="UP000005695"/>
    </source>
</evidence>
<dbReference type="Gene3D" id="3.30.70.1230">
    <property type="entry name" value="Nucleotide cyclase"/>
    <property type="match status" value="1"/>
</dbReference>
<feature type="domain" description="Guanylate cyclase" evidence="1">
    <location>
        <begin position="51"/>
        <end position="185"/>
    </location>
</feature>
<proteinExistence type="predicted"/>
<dbReference type="GO" id="GO:0004016">
    <property type="term" value="F:adenylate cyclase activity"/>
    <property type="evidence" value="ECO:0007669"/>
    <property type="project" value="UniProtKB-ARBA"/>
</dbReference>
<dbReference type="GO" id="GO:0009190">
    <property type="term" value="P:cyclic nucleotide biosynthetic process"/>
    <property type="evidence" value="ECO:0007669"/>
    <property type="project" value="InterPro"/>
</dbReference>
<accession>Q1K2Z4</accession>
<evidence type="ECO:0000259" key="1">
    <source>
        <dbReference type="PROSITE" id="PS50125"/>
    </source>
</evidence>
<evidence type="ECO:0000313" key="2">
    <source>
        <dbReference type="EMBL" id="EAT16737.1"/>
    </source>
</evidence>
<reference evidence="2" key="1">
    <citation type="submission" date="2006-05" db="EMBL/GenBank/DDBJ databases">
        <title>Annotation of the draft genome assembly of Desulfuromonas acetoxidans DSM 684.</title>
        <authorList>
            <consortium name="US DOE Joint Genome Institute (JGI-ORNL)"/>
            <person name="Larimer F."/>
            <person name="Land M."/>
            <person name="Hauser L."/>
        </authorList>
    </citation>
    <scope>NUCLEOTIDE SEQUENCE [LARGE SCALE GENOMIC DNA]</scope>
    <source>
        <strain evidence="2">DSM 684</strain>
    </source>
</reference>